<dbReference type="Proteomes" id="UP000324260">
    <property type="component" value="Unassembled WGS sequence"/>
</dbReference>
<dbReference type="AlphaFoldDB" id="A0A5D9CKL7"/>
<comment type="caution">
    <text evidence="2">The sequence shown here is derived from an EMBL/GenBank/DDBJ whole genome shotgun (WGS) entry which is preliminary data.</text>
</comment>
<evidence type="ECO:0000256" key="1">
    <source>
        <dbReference type="SAM" id="Phobius"/>
    </source>
</evidence>
<evidence type="ECO:0000313" key="2">
    <source>
        <dbReference type="EMBL" id="TZG30641.1"/>
    </source>
</evidence>
<feature type="transmembrane region" description="Helical" evidence="1">
    <location>
        <begin position="54"/>
        <end position="76"/>
    </location>
</feature>
<protein>
    <submittedName>
        <fullName evidence="2">Uncharacterized protein</fullName>
    </submittedName>
</protein>
<evidence type="ECO:0000313" key="3">
    <source>
        <dbReference type="Proteomes" id="UP000324260"/>
    </source>
</evidence>
<keyword evidence="1" id="KW-0812">Transmembrane</keyword>
<keyword evidence="1" id="KW-0472">Membrane</keyword>
<dbReference type="RefSeq" id="WP_149323690.1">
    <property type="nucleotide sequence ID" value="NZ_JARWAH010000006.1"/>
</dbReference>
<gene>
    <name evidence="2" type="ORF">FZZ93_18095</name>
</gene>
<feature type="transmembrane region" description="Helical" evidence="1">
    <location>
        <begin position="12"/>
        <end position="34"/>
    </location>
</feature>
<dbReference type="EMBL" id="VTPU01000036">
    <property type="protein sequence ID" value="TZG30641.1"/>
    <property type="molecule type" value="Genomic_DNA"/>
</dbReference>
<organism evidence="2 3">
    <name type="scientific">Halomonas eurihalina</name>
    <dbReference type="NCBI Taxonomy" id="42566"/>
    <lineage>
        <taxon>Bacteria</taxon>
        <taxon>Pseudomonadati</taxon>
        <taxon>Pseudomonadota</taxon>
        <taxon>Gammaproteobacteria</taxon>
        <taxon>Oceanospirillales</taxon>
        <taxon>Halomonadaceae</taxon>
        <taxon>Halomonas</taxon>
    </lineage>
</organism>
<reference evidence="2 3" key="1">
    <citation type="submission" date="2019-08" db="EMBL/GenBank/DDBJ databases">
        <title>Draft Genome Sequence of Halomonas eurihalina Isolated from Preserved Hide-surface.</title>
        <authorList>
            <person name="Hussain S.A."/>
            <person name="Xu A."/>
            <person name="Sarker M."/>
            <person name="Sommers C."/>
        </authorList>
    </citation>
    <scope>NUCLEOTIDE SEQUENCE [LARGE SCALE GENOMIC DNA]</scope>
    <source>
        <strain evidence="2 3">MS1</strain>
    </source>
</reference>
<sequence length="129" mass="14956">MIDLKLSLGILILLVGAISLLSLLVWWMILLMYLEEIDGYFDSPDFPHRGVKGLWPWGMGRAVSYGVFVLFTDSHFVRKKFPKARESIDIKMLPRKVRFIVAFPIYTYIPSALFIGVVGVCLYMKDWFF</sequence>
<name>A0A5D9CKL7_HALER</name>
<dbReference type="OrthoDB" id="6168463at2"/>
<feature type="transmembrane region" description="Helical" evidence="1">
    <location>
        <begin position="97"/>
        <end position="125"/>
    </location>
</feature>
<keyword evidence="1" id="KW-1133">Transmembrane helix</keyword>
<accession>A0A5D9CKL7</accession>
<proteinExistence type="predicted"/>
<keyword evidence="3" id="KW-1185">Reference proteome</keyword>